<evidence type="ECO:0000313" key="1">
    <source>
        <dbReference type="EMBL" id="KAJ7342822.1"/>
    </source>
</evidence>
<gene>
    <name evidence="1" type="ORF">DFH08DRAFT_962860</name>
</gene>
<sequence>MPTLPHLKDIVVAFFRGALATWIRFSSEFAPGGLIDEASASERQAAWMPATNDANEGALGQLRVIMRNHPTLTLHQFNAMVMFNQKNTQDFMDALFEMPDHLYIMRLARKEDASGIERTRKTELAEFRVRLAKMRKEKEVAKRKKEVDDLRILMKVRLVSTVAQIYDTARGANLTVKLLHQQLDAFRLRGVPDIKANSTYPRKPDKQAALESALRNFQFAPGSYPIPEAIVSKVSVAEIRPVTQVLGEWHPEEDVEMEE</sequence>
<accession>A0AAD7EN98</accession>
<organism evidence="1 2">
    <name type="scientific">Mycena albidolilacea</name>
    <dbReference type="NCBI Taxonomy" id="1033008"/>
    <lineage>
        <taxon>Eukaryota</taxon>
        <taxon>Fungi</taxon>
        <taxon>Dikarya</taxon>
        <taxon>Basidiomycota</taxon>
        <taxon>Agaricomycotina</taxon>
        <taxon>Agaricomycetes</taxon>
        <taxon>Agaricomycetidae</taxon>
        <taxon>Agaricales</taxon>
        <taxon>Marasmiineae</taxon>
        <taxon>Mycenaceae</taxon>
        <taxon>Mycena</taxon>
    </lineage>
</organism>
<dbReference type="Proteomes" id="UP001218218">
    <property type="component" value="Unassembled WGS sequence"/>
</dbReference>
<comment type="caution">
    <text evidence="1">The sequence shown here is derived from an EMBL/GenBank/DDBJ whole genome shotgun (WGS) entry which is preliminary data.</text>
</comment>
<reference evidence="1" key="1">
    <citation type="submission" date="2023-03" db="EMBL/GenBank/DDBJ databases">
        <title>Massive genome expansion in bonnet fungi (Mycena s.s.) driven by repeated elements and novel gene families across ecological guilds.</title>
        <authorList>
            <consortium name="Lawrence Berkeley National Laboratory"/>
            <person name="Harder C.B."/>
            <person name="Miyauchi S."/>
            <person name="Viragh M."/>
            <person name="Kuo A."/>
            <person name="Thoen E."/>
            <person name="Andreopoulos B."/>
            <person name="Lu D."/>
            <person name="Skrede I."/>
            <person name="Drula E."/>
            <person name="Henrissat B."/>
            <person name="Morin E."/>
            <person name="Kohler A."/>
            <person name="Barry K."/>
            <person name="LaButti K."/>
            <person name="Morin E."/>
            <person name="Salamov A."/>
            <person name="Lipzen A."/>
            <person name="Mereny Z."/>
            <person name="Hegedus B."/>
            <person name="Baldrian P."/>
            <person name="Stursova M."/>
            <person name="Weitz H."/>
            <person name="Taylor A."/>
            <person name="Grigoriev I.V."/>
            <person name="Nagy L.G."/>
            <person name="Martin F."/>
            <person name="Kauserud H."/>
        </authorList>
    </citation>
    <scope>NUCLEOTIDE SEQUENCE</scope>
    <source>
        <strain evidence="1">CBHHK002</strain>
    </source>
</reference>
<dbReference type="AlphaFoldDB" id="A0AAD7EN98"/>
<evidence type="ECO:0000313" key="2">
    <source>
        <dbReference type="Proteomes" id="UP001218218"/>
    </source>
</evidence>
<protein>
    <submittedName>
        <fullName evidence="1">Uncharacterized protein</fullName>
    </submittedName>
</protein>
<keyword evidence="2" id="KW-1185">Reference proteome</keyword>
<dbReference type="EMBL" id="JARIHO010000024">
    <property type="protein sequence ID" value="KAJ7342822.1"/>
    <property type="molecule type" value="Genomic_DNA"/>
</dbReference>
<proteinExistence type="predicted"/>
<name>A0AAD7EN98_9AGAR</name>